<gene>
    <name evidence="1" type="ORF">HDF22_005802</name>
</gene>
<name>A0A841JV05_9SPHI</name>
<dbReference type="AlphaFoldDB" id="A0A841JV05"/>
<evidence type="ECO:0000313" key="1">
    <source>
        <dbReference type="EMBL" id="MBB6131651.1"/>
    </source>
</evidence>
<dbReference type="EMBL" id="JACHCA010000028">
    <property type="protein sequence ID" value="MBB6131651.1"/>
    <property type="molecule type" value="Genomic_DNA"/>
</dbReference>
<evidence type="ECO:0000313" key="2">
    <source>
        <dbReference type="Proteomes" id="UP000548326"/>
    </source>
</evidence>
<comment type="caution">
    <text evidence="1">The sequence shown here is derived from an EMBL/GenBank/DDBJ whole genome shotgun (WGS) entry which is preliminary data.</text>
</comment>
<reference evidence="1 2" key="1">
    <citation type="submission" date="2020-08" db="EMBL/GenBank/DDBJ databases">
        <title>Genomic Encyclopedia of Type Strains, Phase IV (KMG-V): Genome sequencing to study the core and pangenomes of soil and plant-associated prokaryotes.</title>
        <authorList>
            <person name="Whitman W."/>
        </authorList>
    </citation>
    <scope>NUCLEOTIDE SEQUENCE [LARGE SCALE GENOMIC DNA]</scope>
    <source>
        <strain evidence="1 2">MP601</strain>
    </source>
</reference>
<sequence length="35" mass="4088">MAQRYTSYSTIKVDMFDNNFVFLNTPKTTDEPAKL</sequence>
<dbReference type="Proteomes" id="UP000548326">
    <property type="component" value="Unassembled WGS sequence"/>
</dbReference>
<accession>A0A841JV05</accession>
<organism evidence="1 2">
    <name type="scientific">Mucilaginibacter lappiensis</name>
    <dbReference type="NCBI Taxonomy" id="354630"/>
    <lineage>
        <taxon>Bacteria</taxon>
        <taxon>Pseudomonadati</taxon>
        <taxon>Bacteroidota</taxon>
        <taxon>Sphingobacteriia</taxon>
        <taxon>Sphingobacteriales</taxon>
        <taxon>Sphingobacteriaceae</taxon>
        <taxon>Mucilaginibacter</taxon>
    </lineage>
</organism>
<proteinExistence type="predicted"/>
<protein>
    <submittedName>
        <fullName evidence="1">Uncharacterized protein</fullName>
    </submittedName>
</protein>